<dbReference type="Gene3D" id="2.120.10.10">
    <property type="match status" value="1"/>
</dbReference>
<feature type="chain" id="PRO_5011683868" evidence="1">
    <location>
        <begin position="22"/>
        <end position="395"/>
    </location>
</feature>
<name>A0A1G7Y7W9_9FLAO</name>
<dbReference type="Proteomes" id="UP000199492">
    <property type="component" value="Unassembled WGS sequence"/>
</dbReference>
<dbReference type="CDD" id="cd15482">
    <property type="entry name" value="Sialidase_non-viral"/>
    <property type="match status" value="1"/>
</dbReference>
<keyword evidence="1" id="KW-0732">Signal</keyword>
<evidence type="ECO:0000313" key="4">
    <source>
        <dbReference type="Proteomes" id="UP000199492"/>
    </source>
</evidence>
<dbReference type="RefSeq" id="WP_245710102.1">
    <property type="nucleotide sequence ID" value="NZ_FNCZ01000001.1"/>
</dbReference>
<dbReference type="PROSITE" id="PS51257">
    <property type="entry name" value="PROKAR_LIPOPROTEIN"/>
    <property type="match status" value="1"/>
</dbReference>
<keyword evidence="4" id="KW-1185">Reference proteome</keyword>
<proteinExistence type="predicted"/>
<dbReference type="InterPro" id="IPR011040">
    <property type="entry name" value="Sialidase"/>
</dbReference>
<dbReference type="SUPFAM" id="SSF50939">
    <property type="entry name" value="Sialidases"/>
    <property type="match status" value="1"/>
</dbReference>
<reference evidence="4" key="1">
    <citation type="submission" date="2016-10" db="EMBL/GenBank/DDBJ databases">
        <authorList>
            <person name="Varghese N."/>
            <person name="Submissions S."/>
        </authorList>
    </citation>
    <scope>NUCLEOTIDE SEQUENCE [LARGE SCALE GENOMIC DNA]</scope>
    <source>
        <strain evidence="4">DSM 15363</strain>
    </source>
</reference>
<accession>A0A1G7Y7W9</accession>
<dbReference type="STRING" id="262004.SAMN04489796_101949"/>
<gene>
    <name evidence="3" type="ORF">SAMN04489796_101949</name>
</gene>
<dbReference type="Pfam" id="PF13088">
    <property type="entry name" value="BNR_2"/>
    <property type="match status" value="1"/>
</dbReference>
<dbReference type="EMBL" id="FNCZ01000001">
    <property type="protein sequence ID" value="SDG92541.1"/>
    <property type="molecule type" value="Genomic_DNA"/>
</dbReference>
<dbReference type="PANTHER" id="PTHR43752">
    <property type="entry name" value="BNR/ASP-BOX REPEAT FAMILY PROTEIN"/>
    <property type="match status" value="1"/>
</dbReference>
<sequence length="395" mass="44464">MIKDKSLIVSMLLATSLVVLFLSCETDKAIKVPFKVDIAIFNQDKNDDLGLKAPKGIETVTIFKPNDSTNHFNNGAVMTVFKNTFYCQWQSSSKDEDSMETWVAYNQSDDGKNWSEPKVLSETLANGYCTSGGWWKHGDTLVAYINEWPDDVIPKGGFTYYKTSVDGVNWTDKQPVLMAKGTPLNGVFEQDPHALPDGRIVGAAHFQPGLIASPIYTDDPLGIRGWKRPKFSNNSVKNNVSREIEPSWFLQGNNNLVMVFRDQSSSYYNLASVSKDRGETWSIPVITNMPDSRSKQSAGNFNNGIAYIINNPVNNKTRMPLAVTLSDEGKLFSTSYVIRRGGKDIQSLRYEGKYKRLGYHYPKSFVWKNNLYISYATNKEDIEYTKVPLTSLTLN</sequence>
<organism evidence="3 4">
    <name type="scientific">Winogradskyella thalassocola</name>
    <dbReference type="NCBI Taxonomy" id="262004"/>
    <lineage>
        <taxon>Bacteria</taxon>
        <taxon>Pseudomonadati</taxon>
        <taxon>Bacteroidota</taxon>
        <taxon>Flavobacteriia</taxon>
        <taxon>Flavobacteriales</taxon>
        <taxon>Flavobacteriaceae</taxon>
        <taxon>Winogradskyella</taxon>
    </lineage>
</organism>
<evidence type="ECO:0000313" key="3">
    <source>
        <dbReference type="EMBL" id="SDG92541.1"/>
    </source>
</evidence>
<evidence type="ECO:0000256" key="1">
    <source>
        <dbReference type="SAM" id="SignalP"/>
    </source>
</evidence>
<feature type="signal peptide" evidence="1">
    <location>
        <begin position="1"/>
        <end position="21"/>
    </location>
</feature>
<feature type="domain" description="Sialidase" evidence="2">
    <location>
        <begin position="84"/>
        <end position="373"/>
    </location>
</feature>
<protein>
    <submittedName>
        <fullName evidence="3">BNR repeat-like domain-containing protein</fullName>
    </submittedName>
</protein>
<dbReference type="PANTHER" id="PTHR43752:SF2">
    <property type="entry name" value="BNR_ASP-BOX REPEAT FAMILY PROTEIN"/>
    <property type="match status" value="1"/>
</dbReference>
<dbReference type="InterPro" id="IPR036278">
    <property type="entry name" value="Sialidase_sf"/>
</dbReference>
<evidence type="ECO:0000259" key="2">
    <source>
        <dbReference type="Pfam" id="PF13088"/>
    </source>
</evidence>
<dbReference type="AlphaFoldDB" id="A0A1G7Y7W9"/>